<evidence type="ECO:0000313" key="1">
    <source>
        <dbReference type="EMBL" id="KKE85860.1"/>
    </source>
</evidence>
<gene>
    <name evidence="1" type="ORF">N479_00370</name>
</gene>
<comment type="caution">
    <text evidence="1">The sequence shown here is derived from an EMBL/GenBank/DDBJ whole genome shotgun (WGS) entry which is preliminary data.</text>
</comment>
<dbReference type="EMBL" id="AUXW01000001">
    <property type="protein sequence ID" value="KKE85860.1"/>
    <property type="molecule type" value="Genomic_DNA"/>
</dbReference>
<accession>A0A0F6AI08</accession>
<dbReference type="Proteomes" id="UP000033434">
    <property type="component" value="Unassembled WGS sequence"/>
</dbReference>
<dbReference type="RefSeq" id="WP_046354014.1">
    <property type="nucleotide sequence ID" value="NZ_AUXW01000001.1"/>
</dbReference>
<organism evidence="1 2">
    <name type="scientific">Pseudoalteromonas luteoviolacea S4054</name>
    <dbReference type="NCBI Taxonomy" id="1129367"/>
    <lineage>
        <taxon>Bacteria</taxon>
        <taxon>Pseudomonadati</taxon>
        <taxon>Pseudomonadota</taxon>
        <taxon>Gammaproteobacteria</taxon>
        <taxon>Alteromonadales</taxon>
        <taxon>Pseudoalteromonadaceae</taxon>
        <taxon>Pseudoalteromonas</taxon>
    </lineage>
</organism>
<proteinExistence type="predicted"/>
<protein>
    <submittedName>
        <fullName evidence="1">Uncharacterized protein</fullName>
    </submittedName>
</protein>
<evidence type="ECO:0000313" key="2">
    <source>
        <dbReference type="Proteomes" id="UP000033434"/>
    </source>
</evidence>
<dbReference type="AlphaFoldDB" id="A0A0F6AI08"/>
<name>A0A0F6AI08_9GAMM</name>
<sequence>MNKQYLKLITQGQDFGYITIRSEISGLFYGNGLVEQATEFELIPCSRDYSAFYYKIASSQKSYMDLSVASNVIKITQANNPEIEKVCAWKINQNNLHALVYGQTSIKALGRSTFKHNSNILYAAPPCNQDFSRLEVAMCDIPHCGSKQLSESL</sequence>
<dbReference type="PATRIC" id="fig|1129367.4.peg.78"/>
<reference evidence="1 2" key="1">
    <citation type="journal article" date="2015" name="BMC Genomics">
        <title>Genome mining reveals unlocked bioactive potential of marine Gram-negative bacteria.</title>
        <authorList>
            <person name="Machado H."/>
            <person name="Sonnenschein E.C."/>
            <person name="Melchiorsen J."/>
            <person name="Gram L."/>
        </authorList>
    </citation>
    <scope>NUCLEOTIDE SEQUENCE [LARGE SCALE GENOMIC DNA]</scope>
    <source>
        <strain evidence="1 2">S4054</strain>
    </source>
</reference>